<dbReference type="EMBL" id="JAESVB010000015">
    <property type="protein sequence ID" value="MCB8877648.1"/>
    <property type="molecule type" value="Genomic_DNA"/>
</dbReference>
<dbReference type="InterPro" id="IPR025669">
    <property type="entry name" value="AAA_dom"/>
</dbReference>
<feature type="region of interest" description="Disordered" evidence="16">
    <location>
        <begin position="243"/>
        <end position="266"/>
    </location>
</feature>
<reference evidence="21" key="2">
    <citation type="submission" date="2021-01" db="EMBL/GenBank/DDBJ databases">
        <authorList>
            <person name="Mieszkin S."/>
            <person name="Pouder E."/>
            <person name="Alain K."/>
        </authorList>
    </citation>
    <scope>NUCLEOTIDE SEQUENCE</scope>
    <source>
        <strain evidence="21">HW T2.11</strain>
    </source>
</reference>
<feature type="domain" description="Tyrosine-protein kinase G-rich" evidence="20">
    <location>
        <begin position="402"/>
        <end position="471"/>
    </location>
</feature>
<evidence type="ECO:0000256" key="2">
    <source>
        <dbReference type="ARBA" id="ARBA00007316"/>
    </source>
</evidence>
<comment type="catalytic activity">
    <reaction evidence="15">
        <text>L-tyrosyl-[protein] + ATP = O-phospho-L-tyrosyl-[protein] + ADP + H(+)</text>
        <dbReference type="Rhea" id="RHEA:10596"/>
        <dbReference type="Rhea" id="RHEA-COMP:10136"/>
        <dbReference type="Rhea" id="RHEA-COMP:20101"/>
        <dbReference type="ChEBI" id="CHEBI:15378"/>
        <dbReference type="ChEBI" id="CHEBI:30616"/>
        <dbReference type="ChEBI" id="CHEBI:46858"/>
        <dbReference type="ChEBI" id="CHEBI:61978"/>
        <dbReference type="ChEBI" id="CHEBI:456216"/>
        <dbReference type="EC" id="2.7.10.2"/>
    </reaction>
</comment>
<dbReference type="PANTHER" id="PTHR32309:SF13">
    <property type="entry name" value="FERRIC ENTEROBACTIN TRANSPORT PROTEIN FEPE"/>
    <property type="match status" value="1"/>
</dbReference>
<evidence type="ECO:0000256" key="12">
    <source>
        <dbReference type="ARBA" id="ARBA00022989"/>
    </source>
</evidence>
<dbReference type="AlphaFoldDB" id="A0A963YV62"/>
<evidence type="ECO:0000256" key="4">
    <source>
        <dbReference type="ARBA" id="ARBA00011903"/>
    </source>
</evidence>
<evidence type="ECO:0000256" key="13">
    <source>
        <dbReference type="ARBA" id="ARBA00023136"/>
    </source>
</evidence>
<evidence type="ECO:0000256" key="7">
    <source>
        <dbReference type="ARBA" id="ARBA00022679"/>
    </source>
</evidence>
<keyword evidence="14" id="KW-0829">Tyrosine-protein kinase</keyword>
<feature type="domain" description="Polysaccharide chain length determinant N-terminal" evidence="18">
    <location>
        <begin position="21"/>
        <end position="105"/>
    </location>
</feature>
<comment type="similarity">
    <text evidence="3">Belongs to the etk/wzc family.</text>
</comment>
<dbReference type="CDD" id="cd05387">
    <property type="entry name" value="BY-kinase"/>
    <property type="match status" value="1"/>
</dbReference>
<comment type="subcellular location">
    <subcellularLocation>
        <location evidence="1">Cell inner membrane</location>
        <topology evidence="1">Multi-pass membrane protein</topology>
    </subcellularLocation>
</comment>
<feature type="transmembrane region" description="Helical" evidence="17">
    <location>
        <begin position="29"/>
        <end position="47"/>
    </location>
</feature>
<dbReference type="PANTHER" id="PTHR32309">
    <property type="entry name" value="TYROSINE-PROTEIN KINASE"/>
    <property type="match status" value="1"/>
</dbReference>
<comment type="similarity">
    <text evidence="2">Belongs to the CpsD/CapB family.</text>
</comment>
<accession>A0A963YV62</accession>
<comment type="caution">
    <text evidence="21">The sequence shown here is derived from an EMBL/GenBank/DDBJ whole genome shotgun (WGS) entry which is preliminary data.</text>
</comment>
<evidence type="ECO:0000256" key="3">
    <source>
        <dbReference type="ARBA" id="ARBA00008883"/>
    </source>
</evidence>
<organism evidence="21 22">
    <name type="scientific">Acidisoma silvae</name>
    <dbReference type="NCBI Taxonomy" id="2802396"/>
    <lineage>
        <taxon>Bacteria</taxon>
        <taxon>Pseudomonadati</taxon>
        <taxon>Pseudomonadota</taxon>
        <taxon>Alphaproteobacteria</taxon>
        <taxon>Acetobacterales</taxon>
        <taxon>Acidocellaceae</taxon>
        <taxon>Acidisoma</taxon>
    </lineage>
</organism>
<reference evidence="21" key="1">
    <citation type="journal article" date="2021" name="Microorganisms">
        <title>Acidisoma silvae sp. nov. and Acidisomacellulosilytica sp. nov., Two Acidophilic Bacteria Isolated from Decaying Wood, Hydrolyzing Cellulose and Producing Poly-3-hydroxybutyrate.</title>
        <authorList>
            <person name="Mieszkin S."/>
            <person name="Pouder E."/>
            <person name="Uroz S."/>
            <person name="Simon-Colin C."/>
            <person name="Alain K."/>
        </authorList>
    </citation>
    <scope>NUCLEOTIDE SEQUENCE</scope>
    <source>
        <strain evidence="21">HW T2.11</strain>
    </source>
</reference>
<dbReference type="Pfam" id="PF13614">
    <property type="entry name" value="AAA_31"/>
    <property type="match status" value="1"/>
</dbReference>
<dbReference type="InterPro" id="IPR005702">
    <property type="entry name" value="Wzc-like_C"/>
</dbReference>
<dbReference type="SUPFAM" id="SSF52540">
    <property type="entry name" value="P-loop containing nucleoside triphosphate hydrolases"/>
    <property type="match status" value="1"/>
</dbReference>
<evidence type="ECO:0000256" key="8">
    <source>
        <dbReference type="ARBA" id="ARBA00022692"/>
    </source>
</evidence>
<protein>
    <recommendedName>
        <fullName evidence="4">non-specific protein-tyrosine kinase</fullName>
        <ecNumber evidence="4">2.7.10.2</ecNumber>
    </recommendedName>
</protein>
<keyword evidence="13 17" id="KW-0472">Membrane</keyword>
<gene>
    <name evidence="21" type="ORF">ASILVAE211_20805</name>
</gene>
<evidence type="ECO:0000259" key="20">
    <source>
        <dbReference type="Pfam" id="PF13807"/>
    </source>
</evidence>
<evidence type="ECO:0000256" key="10">
    <source>
        <dbReference type="ARBA" id="ARBA00022777"/>
    </source>
</evidence>
<evidence type="ECO:0000313" key="21">
    <source>
        <dbReference type="EMBL" id="MCB8877648.1"/>
    </source>
</evidence>
<keyword evidence="6" id="KW-0997">Cell inner membrane</keyword>
<dbReference type="Gene3D" id="3.40.50.300">
    <property type="entry name" value="P-loop containing nucleotide triphosphate hydrolases"/>
    <property type="match status" value="1"/>
</dbReference>
<evidence type="ECO:0000256" key="9">
    <source>
        <dbReference type="ARBA" id="ARBA00022741"/>
    </source>
</evidence>
<dbReference type="InterPro" id="IPR027417">
    <property type="entry name" value="P-loop_NTPase"/>
</dbReference>
<evidence type="ECO:0000256" key="16">
    <source>
        <dbReference type="SAM" id="MobiDB-lite"/>
    </source>
</evidence>
<sequence>MKPTIDPVAAIEPVAVPFGRLGAILRRRAWIIIVALVVCVGGAFAAVQKMPKQYTAEASLIISPQRTQVSDLQAISNDAEDTESLMRTQIDILSSPSLALGVVQALNLTQDPEFQPHVGGIGDKVQAFLAKHHLVKPIVNQPLSQTDKELIASAILSGKVSFTNQPHSRLLGIGVTTLDPVVSANIANELAKQFLAFEVNAKYAAMQRAHDWLQGQIGSLASEVQQKDNQVEAYRVAHGLAEASPSLQSSTSGPQDQTVNRQQLDATSTELVQVSRDLSEKEGALAQAQAALKGHVSPSDLPAVLASPVIAELVQESAVASARASELGATLGAANPDLQSARARAATLDGQIRTQMAAITRSLAVQVQAARDQKASLQAQLDSLRGAVGNENAATLALNTLVSQAQATRSLYESFLTRAAQLANVAGIQEADASLVSSAEPPLGPSSPKRTRILAVAVLLAVAIGVGIAILLERLGGGFSRPEEVESVLGLPLLGMLPTVERVSSRKQPFLSRGRGAADIAMTASLNRLRGQMRVLGDARPQLLMVTSSLPKEGKTVFSAKLAQNMAAAGWRVLLLECDFCRPSLAGHLGLTEGPGLCEILSGLSLGDTQKLVRHPETNLDVILAGRADHDSQELLASARMQGLLADARSRYDVIILDTPPVLPVADALVLGQNVDQTIAVVQWEKTPRDAAKDTIRLLRDSHIPVMGVILTQVNQKKAVMAGGRISYPFRHYEGYTPTGA</sequence>
<keyword evidence="5" id="KW-1003">Cell membrane</keyword>
<evidence type="ECO:0000256" key="1">
    <source>
        <dbReference type="ARBA" id="ARBA00004429"/>
    </source>
</evidence>
<keyword evidence="11" id="KW-0067">ATP-binding</keyword>
<dbReference type="GO" id="GO:0005886">
    <property type="term" value="C:plasma membrane"/>
    <property type="evidence" value="ECO:0007669"/>
    <property type="project" value="UniProtKB-SubCell"/>
</dbReference>
<dbReference type="Pfam" id="PF02706">
    <property type="entry name" value="Wzz"/>
    <property type="match status" value="1"/>
</dbReference>
<keyword evidence="22" id="KW-1185">Reference proteome</keyword>
<keyword evidence="8 17" id="KW-0812">Transmembrane</keyword>
<evidence type="ECO:0000256" key="17">
    <source>
        <dbReference type="SAM" id="Phobius"/>
    </source>
</evidence>
<keyword evidence="10" id="KW-0418">Kinase</keyword>
<keyword evidence="7" id="KW-0808">Transferase</keyword>
<evidence type="ECO:0000256" key="6">
    <source>
        <dbReference type="ARBA" id="ARBA00022519"/>
    </source>
</evidence>
<keyword evidence="9" id="KW-0547">Nucleotide-binding</keyword>
<evidence type="ECO:0000256" key="5">
    <source>
        <dbReference type="ARBA" id="ARBA00022475"/>
    </source>
</evidence>
<evidence type="ECO:0000259" key="18">
    <source>
        <dbReference type="Pfam" id="PF02706"/>
    </source>
</evidence>
<dbReference type="Pfam" id="PF13807">
    <property type="entry name" value="GNVR"/>
    <property type="match status" value="1"/>
</dbReference>
<dbReference type="InterPro" id="IPR050445">
    <property type="entry name" value="Bact_polysacc_biosynth/exp"/>
</dbReference>
<dbReference type="InterPro" id="IPR032807">
    <property type="entry name" value="GNVR"/>
</dbReference>
<dbReference type="InterPro" id="IPR003856">
    <property type="entry name" value="LPS_length_determ_N"/>
</dbReference>
<dbReference type="Proteomes" id="UP000708298">
    <property type="component" value="Unassembled WGS sequence"/>
</dbReference>
<dbReference type="EC" id="2.7.10.2" evidence="4"/>
<name>A0A963YV62_9PROT</name>
<feature type="transmembrane region" description="Helical" evidence="17">
    <location>
        <begin position="453"/>
        <end position="472"/>
    </location>
</feature>
<feature type="compositionally biased region" description="Polar residues" evidence="16">
    <location>
        <begin position="245"/>
        <end position="266"/>
    </location>
</feature>
<keyword evidence="12 17" id="KW-1133">Transmembrane helix</keyword>
<dbReference type="GO" id="GO:0004713">
    <property type="term" value="F:protein tyrosine kinase activity"/>
    <property type="evidence" value="ECO:0007669"/>
    <property type="project" value="TreeGrafter"/>
</dbReference>
<evidence type="ECO:0000256" key="14">
    <source>
        <dbReference type="ARBA" id="ARBA00023137"/>
    </source>
</evidence>
<feature type="domain" description="AAA" evidence="19">
    <location>
        <begin position="554"/>
        <end position="683"/>
    </location>
</feature>
<evidence type="ECO:0000313" key="22">
    <source>
        <dbReference type="Proteomes" id="UP000708298"/>
    </source>
</evidence>
<evidence type="ECO:0000259" key="19">
    <source>
        <dbReference type="Pfam" id="PF13614"/>
    </source>
</evidence>
<evidence type="ECO:0000256" key="11">
    <source>
        <dbReference type="ARBA" id="ARBA00022840"/>
    </source>
</evidence>
<proteinExistence type="inferred from homology"/>
<evidence type="ECO:0000256" key="15">
    <source>
        <dbReference type="ARBA" id="ARBA00051245"/>
    </source>
</evidence>
<dbReference type="RefSeq" id="WP_227323295.1">
    <property type="nucleotide sequence ID" value="NZ_JAESVB010000015.1"/>
</dbReference>